<evidence type="ECO:0000256" key="8">
    <source>
        <dbReference type="RuleBase" id="RU363067"/>
    </source>
</evidence>
<dbReference type="Gene3D" id="3.30.450.40">
    <property type="match status" value="2"/>
</dbReference>
<dbReference type="PRINTS" id="PR00387">
    <property type="entry name" value="PDIESTERASE1"/>
</dbReference>
<feature type="active site" description="Proton donor" evidence="5">
    <location>
        <position position="671"/>
    </location>
</feature>
<evidence type="ECO:0000313" key="10">
    <source>
        <dbReference type="Proteomes" id="UP000515154"/>
    </source>
</evidence>
<dbReference type="GO" id="GO:0007165">
    <property type="term" value="P:signal transduction"/>
    <property type="evidence" value="ECO:0007669"/>
    <property type="project" value="InterPro"/>
</dbReference>
<keyword evidence="3 7" id="KW-0479">Metal-binding</keyword>
<evidence type="ECO:0000256" key="2">
    <source>
        <dbReference type="ARBA" id="ARBA00022535"/>
    </source>
</evidence>
<dbReference type="Gene3D" id="1.10.1300.10">
    <property type="entry name" value="3'5'-cyclic nucleotide phosphodiesterase, catalytic domain"/>
    <property type="match status" value="1"/>
</dbReference>
<dbReference type="PROSITE" id="PS00126">
    <property type="entry name" value="PDEASE_I_1"/>
    <property type="match status" value="1"/>
</dbReference>
<dbReference type="InterPro" id="IPR003607">
    <property type="entry name" value="HD/PDEase_dom"/>
</dbReference>
<comment type="similarity">
    <text evidence="1 8">Belongs to the cyclic nucleotide phosphodiesterase family.</text>
</comment>
<dbReference type="RefSeq" id="XP_036364239.1">
    <property type="nucleotide sequence ID" value="XM_036508346.1"/>
</dbReference>
<dbReference type="SMART" id="SM00471">
    <property type="entry name" value="HDc"/>
    <property type="match status" value="1"/>
</dbReference>
<dbReference type="GO" id="GO:0004114">
    <property type="term" value="F:3',5'-cyclic-nucleotide phosphodiesterase activity"/>
    <property type="evidence" value="ECO:0007669"/>
    <property type="project" value="InterPro"/>
</dbReference>
<dbReference type="SUPFAM" id="SSF55781">
    <property type="entry name" value="GAF domain-like"/>
    <property type="match status" value="2"/>
</dbReference>
<dbReference type="Proteomes" id="UP000515154">
    <property type="component" value="Linkage group LG13"/>
</dbReference>
<feature type="binding site" evidence="6">
    <location>
        <position position="874"/>
    </location>
    <ligand>
        <name>AMP</name>
        <dbReference type="ChEBI" id="CHEBI:456215"/>
    </ligand>
</feature>
<protein>
    <recommendedName>
        <fullName evidence="8">Phosphodiesterase</fullName>
        <ecNumber evidence="8">3.1.4.-</ecNumber>
    </recommendedName>
</protein>
<organism evidence="10 11">
    <name type="scientific">Octopus sinensis</name>
    <name type="common">East Asian common octopus</name>
    <dbReference type="NCBI Taxonomy" id="2607531"/>
    <lineage>
        <taxon>Eukaryota</taxon>
        <taxon>Metazoa</taxon>
        <taxon>Spiralia</taxon>
        <taxon>Lophotrochozoa</taxon>
        <taxon>Mollusca</taxon>
        <taxon>Cephalopoda</taxon>
        <taxon>Coleoidea</taxon>
        <taxon>Octopodiformes</taxon>
        <taxon>Octopoda</taxon>
        <taxon>Incirrata</taxon>
        <taxon>Octopodidae</taxon>
        <taxon>Octopus</taxon>
    </lineage>
</organism>
<feature type="binding site" evidence="7">
    <location>
        <position position="712"/>
    </location>
    <ligand>
        <name>Zn(2+)</name>
        <dbReference type="ChEBI" id="CHEBI:29105"/>
        <label>2</label>
    </ligand>
</feature>
<dbReference type="InterPro" id="IPR023088">
    <property type="entry name" value="PDEase"/>
</dbReference>
<dbReference type="Pfam" id="PF00233">
    <property type="entry name" value="PDEase_I"/>
    <property type="match status" value="1"/>
</dbReference>
<feature type="binding site" evidence="7">
    <location>
        <position position="823"/>
    </location>
    <ligand>
        <name>Zn(2+)</name>
        <dbReference type="ChEBI" id="CHEBI:29105"/>
        <label>1</label>
    </ligand>
</feature>
<dbReference type="GO" id="GO:0046872">
    <property type="term" value="F:metal ion binding"/>
    <property type="evidence" value="ECO:0007669"/>
    <property type="project" value="UniProtKB-KW"/>
</dbReference>
<dbReference type="InterPro" id="IPR036971">
    <property type="entry name" value="PDEase_catalytic_dom_sf"/>
</dbReference>
<sequence length="944" mass="107904">MGIVLGHTLVATYLYYRNKDWFKCRQADDRVNVGRRHENINNSSNNMTEHLQQELHESLRAVSNISELKTALGSLLSDLLYATSKICIYFEDSLTEEKSDILKENLVSRAFRQKKRIISYPTDHYHPEYLSISPNTIWKTENSVVVCLPVLGSREQEKSGVIIAVCDYIGEEQKGTLQLIENQRKMGCFKSRSRAISVPLEDAVITTNAAYKRLKSQAMGTDNKRDAAVLQLCAELFDPDATSLQLKVIKYLQEQTDAEIAFLLLNDKDNNDLFCQVVSDTVLQEEVRIACWGSNSTLLQNENEHSTFGVALKGKEPISEKDIPNKNLKELEKLLNISIQTFLCVPVISKADESLIALVCVANKSDGSRFCPDDVHIIKHCFKYTATVLTSTLAYQNERKLKDQTKALLQVARNLFTHLDDLTKLLREIMQEARNLTQAERCSVFLIDTETEELVAKVFDGITTDNNEPQSEIRFPRSHGIAGHVATKGELLNIRDAYSHPLFYRVIDENTGFRTRNILCFPIQDEKGCVIGVAQLCNKKTGPCFTAFDEAIASAFAVYCCISISHCVMYQKLDVSQRRNQLANELMIFHMQVSPEETSQLVCETDTLTDFSLDFDKFTFAPRWVPENDTCKAVAFMFEDLGFTTRWRIRKDSLVRFILMVKKGYRNPPYHNWIHAFSVAHYAYVMVKNARLHEYLDELEIFALFVSCLCHDIDHRGTNNSFQVASQSVLAALYSSEGSVMERHHFAQSMCILNTEGCNIFENLPSKQYTRVLDLMRDIILATDLAHHLRILKDLEKMVTEGYDKNSRKHHKMLLCLLMTSCDLSDQTKCWGVTKHIAGLIYQEFFSQGDLEKALGHKPIEMMDRERAKIPEQQISFLDNIALPVFNVLGRMFIECKDCEDAVYANRHRWERICQVLKDRDRMPIDEVLALDFDSNGDIIGLNK</sequence>
<feature type="binding site" evidence="7">
    <location>
        <position position="675"/>
    </location>
    <ligand>
        <name>Zn(2+)</name>
        <dbReference type="ChEBI" id="CHEBI:29105"/>
        <label>1</label>
    </ligand>
</feature>
<evidence type="ECO:0000259" key="9">
    <source>
        <dbReference type="PROSITE" id="PS51845"/>
    </source>
</evidence>
<feature type="binding site" evidence="6">
    <location>
        <position position="823"/>
    </location>
    <ligand>
        <name>AMP</name>
        <dbReference type="ChEBI" id="CHEBI:456215"/>
    </ligand>
</feature>
<evidence type="ECO:0000256" key="3">
    <source>
        <dbReference type="ARBA" id="ARBA00022723"/>
    </source>
</evidence>
<evidence type="ECO:0000256" key="7">
    <source>
        <dbReference type="PIRSR" id="PIRSR623088-3"/>
    </source>
</evidence>
<keyword evidence="2" id="KW-0140">cGMP</keyword>
<gene>
    <name evidence="11" type="primary">LOC115218295</name>
</gene>
<comment type="cofactor">
    <cofactor evidence="8">
        <name>a divalent metal cation</name>
        <dbReference type="ChEBI" id="CHEBI:60240"/>
    </cofactor>
    <text evidence="8">Binds 2 divalent metal cations per subunit. Site 1 may preferentially bind zinc ions, while site 2 has a preference for magnesium and/or manganese ions.</text>
</comment>
<dbReference type="SUPFAM" id="SSF109604">
    <property type="entry name" value="HD-domain/PDEase-like"/>
    <property type="match status" value="1"/>
</dbReference>
<proteinExistence type="inferred from homology"/>
<dbReference type="SMART" id="SM00065">
    <property type="entry name" value="GAF"/>
    <property type="match status" value="2"/>
</dbReference>
<evidence type="ECO:0000313" key="11">
    <source>
        <dbReference type="RefSeq" id="XP_036364239.1"/>
    </source>
</evidence>
<keyword evidence="10" id="KW-1185">Reference proteome</keyword>
<feature type="binding site" evidence="6">
    <location>
        <position position="712"/>
    </location>
    <ligand>
        <name>AMP</name>
        <dbReference type="ChEBI" id="CHEBI:456215"/>
    </ligand>
</feature>
<dbReference type="PANTHER" id="PTHR11347">
    <property type="entry name" value="CYCLIC NUCLEOTIDE PHOSPHODIESTERASE"/>
    <property type="match status" value="1"/>
</dbReference>
<dbReference type="InterPro" id="IPR002073">
    <property type="entry name" value="PDEase_catalytic_dom"/>
</dbReference>
<evidence type="ECO:0000256" key="5">
    <source>
        <dbReference type="PIRSR" id="PIRSR623088-1"/>
    </source>
</evidence>
<feature type="binding site" evidence="7">
    <location>
        <position position="711"/>
    </location>
    <ligand>
        <name>Zn(2+)</name>
        <dbReference type="ChEBI" id="CHEBI:29105"/>
        <label>1</label>
    </ligand>
</feature>
<dbReference type="FunFam" id="3.30.450.40:FF:000007">
    <property type="entry name" value="Phosphodiesterase"/>
    <property type="match status" value="1"/>
</dbReference>
<dbReference type="PROSITE" id="PS51845">
    <property type="entry name" value="PDEASE_I_2"/>
    <property type="match status" value="1"/>
</dbReference>
<dbReference type="FunFam" id="1.10.1300.10:FF:000003">
    <property type="entry name" value="Phosphodiesterase"/>
    <property type="match status" value="1"/>
</dbReference>
<dbReference type="CDD" id="cd00077">
    <property type="entry name" value="HDc"/>
    <property type="match status" value="1"/>
</dbReference>
<dbReference type="InterPro" id="IPR003018">
    <property type="entry name" value="GAF"/>
</dbReference>
<dbReference type="Pfam" id="PF01590">
    <property type="entry name" value="GAF"/>
    <property type="match status" value="2"/>
</dbReference>
<name>A0A7E6F8Z7_9MOLL</name>
<evidence type="ECO:0000256" key="4">
    <source>
        <dbReference type="ARBA" id="ARBA00022801"/>
    </source>
</evidence>
<accession>A0A7E6F8Z7</accession>
<feature type="binding site" evidence="7">
    <location>
        <position position="712"/>
    </location>
    <ligand>
        <name>Zn(2+)</name>
        <dbReference type="ChEBI" id="CHEBI:29105"/>
        <label>1</label>
    </ligand>
</feature>
<reference evidence="11" key="1">
    <citation type="submission" date="2025-08" db="UniProtKB">
        <authorList>
            <consortium name="RefSeq"/>
        </authorList>
    </citation>
    <scope>IDENTIFICATION</scope>
</reference>
<feature type="domain" description="PDEase" evidence="9">
    <location>
        <begin position="593"/>
        <end position="917"/>
    </location>
</feature>
<dbReference type="KEGG" id="osn:115218295"/>
<feature type="binding site" evidence="6">
    <location>
        <begin position="671"/>
        <end position="675"/>
    </location>
    <ligand>
        <name>AMP</name>
        <dbReference type="ChEBI" id="CHEBI:456215"/>
    </ligand>
</feature>
<evidence type="ECO:0000256" key="6">
    <source>
        <dbReference type="PIRSR" id="PIRSR623088-2"/>
    </source>
</evidence>
<dbReference type="InterPro" id="IPR023174">
    <property type="entry name" value="PDEase_CS"/>
</dbReference>
<keyword evidence="4 8" id="KW-0378">Hydrolase</keyword>
<dbReference type="AlphaFoldDB" id="A0A7E6F8Z7"/>
<dbReference type="InterPro" id="IPR029016">
    <property type="entry name" value="GAF-like_dom_sf"/>
</dbReference>
<dbReference type="EC" id="3.1.4.-" evidence="8"/>
<evidence type="ECO:0000256" key="1">
    <source>
        <dbReference type="ARBA" id="ARBA00007648"/>
    </source>
</evidence>